<dbReference type="NCBIfam" id="TIGR00231">
    <property type="entry name" value="small_GTP"/>
    <property type="match status" value="1"/>
</dbReference>
<dbReference type="RefSeq" id="WP_124317591.1">
    <property type="nucleotide sequence ID" value="NZ_AP028155.1"/>
</dbReference>
<dbReference type="Proteomes" id="UP000546007">
    <property type="component" value="Unassembled WGS sequence"/>
</dbReference>
<dbReference type="AlphaFoldDB" id="A0A7W6HXE7"/>
<dbReference type="Gene3D" id="3.30.70.870">
    <property type="entry name" value="Elongation Factor G (Translational Gtpase), domain 3"/>
    <property type="match status" value="1"/>
</dbReference>
<dbReference type="InterPro" id="IPR000640">
    <property type="entry name" value="EFG_V-like"/>
</dbReference>
<dbReference type="EMBL" id="JACIES010000005">
    <property type="protein sequence ID" value="MBB4026520.1"/>
    <property type="molecule type" value="Genomic_DNA"/>
</dbReference>
<reference evidence="6 7" key="1">
    <citation type="submission" date="2020-08" db="EMBL/GenBank/DDBJ databases">
        <title>Genomic Encyclopedia of Type Strains, Phase IV (KMG-IV): sequencing the most valuable type-strain genomes for metagenomic binning, comparative biology and taxonomic classification.</title>
        <authorList>
            <person name="Goeker M."/>
        </authorList>
    </citation>
    <scope>NUCLEOTIDE SEQUENCE [LARGE SCALE GENOMIC DNA]</scope>
    <source>
        <strain evidence="6 7">DSM 105721</strain>
    </source>
</reference>
<dbReference type="GO" id="GO:0005525">
    <property type="term" value="F:GTP binding"/>
    <property type="evidence" value="ECO:0007669"/>
    <property type="project" value="UniProtKB-KW"/>
</dbReference>
<dbReference type="InterPro" id="IPR005517">
    <property type="entry name" value="Transl_elong_EFG/EF2_IV"/>
</dbReference>
<dbReference type="InterPro" id="IPR047872">
    <property type="entry name" value="EFG_IV"/>
</dbReference>
<accession>A0A7W6HXE7</accession>
<dbReference type="CDD" id="cd03713">
    <property type="entry name" value="EFG_mtEFG_C"/>
    <property type="match status" value="1"/>
</dbReference>
<proteinExistence type="predicted"/>
<organism evidence="6 7">
    <name type="scientific">Butyricimonas faecihominis</name>
    <dbReference type="NCBI Taxonomy" id="1472416"/>
    <lineage>
        <taxon>Bacteria</taxon>
        <taxon>Pseudomonadati</taxon>
        <taxon>Bacteroidota</taxon>
        <taxon>Bacteroidia</taxon>
        <taxon>Bacteroidales</taxon>
        <taxon>Odoribacteraceae</taxon>
        <taxon>Butyricimonas</taxon>
    </lineage>
</organism>
<dbReference type="InterPro" id="IPR053905">
    <property type="entry name" value="EF-G-like_DII"/>
</dbReference>
<dbReference type="OrthoDB" id="9801591at2"/>
<dbReference type="PANTHER" id="PTHR43261:SF6">
    <property type="entry name" value="ELONGATION FACTOR G-LIKE PROTEIN"/>
    <property type="match status" value="1"/>
</dbReference>
<dbReference type="InterPro" id="IPR027417">
    <property type="entry name" value="P-loop_NTPase"/>
</dbReference>
<sequence length="719" mass="80328">MKTYKPNEIKNIALVGSAGSGKTTLAEAMMYEGGVIPRRGSISAKNTSSDYRPVEQEYGSSVFPAVLYTEWKEHKLNFIDTPGADDFVGGVISALNVVDTGVMVINAVRGIEVGTEIISRHAKRLNKPLIFVINQVDHEKANFDHAVEQAKAAFGSKVVLVQYPVNPGIGFNRVIDVLKMEMYQWKPEGGKPDVLPIPKEEEEKANELHNALIEAAAENDEGLMELFFDKGSLTEDEMRAGIRKGLIARDMFPVFCVSAEKDMCVRRFMEFVINVAPSASSMPPSITEDGDEVPYDEKGPTSLYIFNTTVEPHLGEVIYFKVASGTVHEGDDLYNATNDAKERISTLYAVAGKNRTKVTEMMAGDIGATVKLKNTNNGDTLNEKDIHYKFGKIQYPNPRFRTAVKAVNTSDEEKLAEVLQRIHQEDPTFLVEYSKELKQMIISGQGEFHLNTMKWRIEHNDKLEIEFYPPRIPYRETITKYAYADYRHKKQSGGAGQFGEVHLVIEPYTEGMPAPTMYKINGVDSKISVKDTEVVELPWGGKLVFYNCIVGGVIDARFMPAILKGIMEKMEEGPLTGSYARDIRVSVYDGKMHPVDSNEISFKLAGRHAFSTAFKQASPKILEPIYDVEVLVPDEYMGDVMGDLQTRRAIIMGMEADSGFQKLMAKVPLKEMQRYSTALSSITGGRASFTMNFSGYEKVPAEVQDELLKAYQEEKEEDE</sequence>
<dbReference type="GeneID" id="93101842"/>
<dbReference type="InterPro" id="IPR009000">
    <property type="entry name" value="Transl_B-barrel_sf"/>
</dbReference>
<dbReference type="NCBIfam" id="NF009381">
    <property type="entry name" value="PRK12740.1-5"/>
    <property type="match status" value="1"/>
</dbReference>
<keyword evidence="7" id="KW-1185">Reference proteome</keyword>
<dbReference type="SUPFAM" id="SSF50447">
    <property type="entry name" value="Translation proteins"/>
    <property type="match status" value="1"/>
</dbReference>
<evidence type="ECO:0000259" key="5">
    <source>
        <dbReference type="PROSITE" id="PS51722"/>
    </source>
</evidence>
<dbReference type="Pfam" id="PF00009">
    <property type="entry name" value="GTP_EFTU"/>
    <property type="match status" value="1"/>
</dbReference>
<dbReference type="InterPro" id="IPR041095">
    <property type="entry name" value="EFG_II"/>
</dbReference>
<dbReference type="Pfam" id="PF00679">
    <property type="entry name" value="EFG_C"/>
    <property type="match status" value="1"/>
</dbReference>
<keyword evidence="6" id="KW-0648">Protein biosynthesis</keyword>
<evidence type="ECO:0000256" key="3">
    <source>
        <dbReference type="ARBA" id="ARBA00022741"/>
    </source>
</evidence>
<protein>
    <recommendedName>
        <fullName evidence="2">Elongation factor G</fullName>
    </recommendedName>
    <alternativeName>
        <fullName evidence="1">Tetracycline resistance protein TetQ</fullName>
    </alternativeName>
</protein>
<dbReference type="Gene3D" id="3.40.50.300">
    <property type="entry name" value="P-loop containing nucleotide triphosphate hydrolases"/>
    <property type="match status" value="1"/>
</dbReference>
<dbReference type="Gene3D" id="2.40.30.10">
    <property type="entry name" value="Translation factors"/>
    <property type="match status" value="1"/>
</dbReference>
<dbReference type="SMART" id="SM00889">
    <property type="entry name" value="EFG_IV"/>
    <property type="match status" value="1"/>
</dbReference>
<dbReference type="Pfam" id="PF03764">
    <property type="entry name" value="EFG_IV"/>
    <property type="match status" value="1"/>
</dbReference>
<keyword evidence="6" id="KW-0251">Elongation factor</keyword>
<dbReference type="SUPFAM" id="SSF54211">
    <property type="entry name" value="Ribosomal protein S5 domain 2-like"/>
    <property type="match status" value="1"/>
</dbReference>
<feature type="domain" description="Tr-type G" evidence="5">
    <location>
        <begin position="7"/>
        <end position="280"/>
    </location>
</feature>
<dbReference type="Pfam" id="PF22042">
    <property type="entry name" value="EF-G_D2"/>
    <property type="match status" value="1"/>
</dbReference>
<dbReference type="Gene3D" id="3.30.70.240">
    <property type="match status" value="1"/>
</dbReference>
<dbReference type="Pfam" id="PF14492">
    <property type="entry name" value="EFG_III"/>
    <property type="match status" value="1"/>
</dbReference>
<dbReference type="GO" id="GO:0003924">
    <property type="term" value="F:GTPase activity"/>
    <property type="evidence" value="ECO:0007669"/>
    <property type="project" value="InterPro"/>
</dbReference>
<evidence type="ECO:0000313" key="7">
    <source>
        <dbReference type="Proteomes" id="UP000546007"/>
    </source>
</evidence>
<dbReference type="GO" id="GO:0032790">
    <property type="term" value="P:ribosome disassembly"/>
    <property type="evidence" value="ECO:0007669"/>
    <property type="project" value="TreeGrafter"/>
</dbReference>
<dbReference type="PANTHER" id="PTHR43261">
    <property type="entry name" value="TRANSLATION ELONGATION FACTOR G-RELATED"/>
    <property type="match status" value="1"/>
</dbReference>
<dbReference type="InterPro" id="IPR035647">
    <property type="entry name" value="EFG_III/V"/>
</dbReference>
<dbReference type="InterPro" id="IPR020568">
    <property type="entry name" value="Ribosomal_Su5_D2-typ_SF"/>
</dbReference>
<dbReference type="CDD" id="cd01434">
    <property type="entry name" value="EFG_mtEFG1_IV"/>
    <property type="match status" value="1"/>
</dbReference>
<dbReference type="InterPro" id="IPR000795">
    <property type="entry name" value="T_Tr_GTP-bd_dom"/>
</dbReference>
<keyword evidence="3" id="KW-0547">Nucleotide-binding</keyword>
<dbReference type="FunFam" id="3.30.70.240:FF:000012">
    <property type="entry name" value="Elongation factor G"/>
    <property type="match status" value="1"/>
</dbReference>
<gene>
    <name evidence="6" type="ORF">GGR14_002314</name>
</gene>
<dbReference type="SUPFAM" id="SSF54980">
    <property type="entry name" value="EF-G C-terminal domain-like"/>
    <property type="match status" value="2"/>
</dbReference>
<comment type="caution">
    <text evidence="6">The sequence shown here is derived from an EMBL/GenBank/DDBJ whole genome shotgun (WGS) entry which is preliminary data.</text>
</comment>
<dbReference type="PROSITE" id="PS51722">
    <property type="entry name" value="G_TR_2"/>
    <property type="match status" value="1"/>
</dbReference>
<dbReference type="Gene3D" id="3.30.230.10">
    <property type="match status" value="1"/>
</dbReference>
<evidence type="ECO:0000256" key="2">
    <source>
        <dbReference type="ARBA" id="ARBA00017872"/>
    </source>
</evidence>
<dbReference type="GO" id="GO:0003746">
    <property type="term" value="F:translation elongation factor activity"/>
    <property type="evidence" value="ECO:0007669"/>
    <property type="project" value="UniProtKB-KW"/>
</dbReference>
<dbReference type="InterPro" id="IPR014721">
    <property type="entry name" value="Ribsml_uS5_D2-typ_fold_subgr"/>
</dbReference>
<dbReference type="SMART" id="SM00838">
    <property type="entry name" value="EFG_C"/>
    <property type="match status" value="1"/>
</dbReference>
<dbReference type="SUPFAM" id="SSF52540">
    <property type="entry name" value="P-loop containing nucleoside triphosphate hydrolases"/>
    <property type="match status" value="1"/>
</dbReference>
<evidence type="ECO:0000256" key="4">
    <source>
        <dbReference type="ARBA" id="ARBA00023134"/>
    </source>
</evidence>
<dbReference type="InterPro" id="IPR035649">
    <property type="entry name" value="EFG_V"/>
</dbReference>
<name>A0A7W6HXE7_9BACT</name>
<keyword evidence="4" id="KW-0342">GTP-binding</keyword>
<dbReference type="InterPro" id="IPR005225">
    <property type="entry name" value="Small_GTP-bd"/>
</dbReference>
<evidence type="ECO:0000313" key="6">
    <source>
        <dbReference type="EMBL" id="MBB4026520.1"/>
    </source>
</evidence>
<dbReference type="CDD" id="cd04170">
    <property type="entry name" value="EF-G_bact"/>
    <property type="match status" value="1"/>
</dbReference>
<evidence type="ECO:0000256" key="1">
    <source>
        <dbReference type="ARBA" id="ARBA00013902"/>
    </source>
</evidence>